<name>A0A8T3BDQ9_DENNO</name>
<keyword evidence="3" id="KW-1185">Reference proteome</keyword>
<reference evidence="2" key="1">
    <citation type="journal article" date="2022" name="Front. Genet.">
        <title>Chromosome-Scale Assembly of the Dendrobium nobile Genome Provides Insights Into the Molecular Mechanism of the Biosynthesis of the Medicinal Active Ingredient of Dendrobium.</title>
        <authorList>
            <person name="Xu Q."/>
            <person name="Niu S.-C."/>
            <person name="Li K.-L."/>
            <person name="Zheng P.-J."/>
            <person name="Zhang X.-J."/>
            <person name="Jia Y."/>
            <person name="Liu Y."/>
            <person name="Niu Y.-X."/>
            <person name="Yu L.-H."/>
            <person name="Chen D.-F."/>
            <person name="Zhang G.-Q."/>
        </authorList>
    </citation>
    <scope>NUCLEOTIDE SEQUENCE</scope>
    <source>
        <tissue evidence="2">Leaf</tissue>
    </source>
</reference>
<dbReference type="Proteomes" id="UP000829196">
    <property type="component" value="Unassembled WGS sequence"/>
</dbReference>
<evidence type="ECO:0000313" key="3">
    <source>
        <dbReference type="Proteomes" id="UP000829196"/>
    </source>
</evidence>
<protein>
    <submittedName>
        <fullName evidence="2">Uncharacterized protein</fullName>
    </submittedName>
</protein>
<feature type="region of interest" description="Disordered" evidence="1">
    <location>
        <begin position="75"/>
        <end position="114"/>
    </location>
</feature>
<organism evidence="2 3">
    <name type="scientific">Dendrobium nobile</name>
    <name type="common">Orchid</name>
    <dbReference type="NCBI Taxonomy" id="94219"/>
    <lineage>
        <taxon>Eukaryota</taxon>
        <taxon>Viridiplantae</taxon>
        <taxon>Streptophyta</taxon>
        <taxon>Embryophyta</taxon>
        <taxon>Tracheophyta</taxon>
        <taxon>Spermatophyta</taxon>
        <taxon>Magnoliopsida</taxon>
        <taxon>Liliopsida</taxon>
        <taxon>Asparagales</taxon>
        <taxon>Orchidaceae</taxon>
        <taxon>Epidendroideae</taxon>
        <taxon>Malaxideae</taxon>
        <taxon>Dendrobiinae</taxon>
        <taxon>Dendrobium</taxon>
    </lineage>
</organism>
<evidence type="ECO:0000256" key="1">
    <source>
        <dbReference type="SAM" id="MobiDB-lite"/>
    </source>
</evidence>
<dbReference type="AlphaFoldDB" id="A0A8T3BDQ9"/>
<evidence type="ECO:0000313" key="2">
    <source>
        <dbReference type="EMBL" id="KAI0510095.1"/>
    </source>
</evidence>
<sequence>MSLEDVTYSTYKFAQLQELRLPSVTAITFFFIQNILSRWEWILSSYFGNFTCCTLTQQHKQPSINEANKLGFKGSNSPLLHKKANPPTGSSKTAHRHNSARLVINRTQQATNHA</sequence>
<dbReference type="EMBL" id="JAGYWB010000009">
    <property type="protein sequence ID" value="KAI0510095.1"/>
    <property type="molecule type" value="Genomic_DNA"/>
</dbReference>
<comment type="caution">
    <text evidence="2">The sequence shown here is derived from an EMBL/GenBank/DDBJ whole genome shotgun (WGS) entry which is preliminary data.</text>
</comment>
<gene>
    <name evidence="2" type="ORF">KFK09_010695</name>
</gene>
<feature type="compositionally biased region" description="Polar residues" evidence="1">
    <location>
        <begin position="105"/>
        <end position="114"/>
    </location>
</feature>
<proteinExistence type="predicted"/>
<accession>A0A8T3BDQ9</accession>